<dbReference type="InterPro" id="IPR020945">
    <property type="entry name" value="DMSO/NO3_reduct_chaperone"/>
</dbReference>
<dbReference type="AlphaFoldDB" id="A0A4R1F0U8"/>
<keyword evidence="1" id="KW-0143">Chaperone</keyword>
<dbReference type="Pfam" id="PF02613">
    <property type="entry name" value="Nitrate_red_del"/>
    <property type="match status" value="1"/>
</dbReference>
<reference evidence="2 3" key="1">
    <citation type="submission" date="2019-03" db="EMBL/GenBank/DDBJ databases">
        <title>Genomic Encyclopedia of Type Strains, Phase IV (KMG-IV): sequencing the most valuable type-strain genomes for metagenomic binning, comparative biology and taxonomic classification.</title>
        <authorList>
            <person name="Goeker M."/>
        </authorList>
    </citation>
    <scope>NUCLEOTIDE SEQUENCE [LARGE SCALE GENOMIC DNA]</scope>
    <source>
        <strain evidence="2 3">DSM 24830</strain>
    </source>
</reference>
<dbReference type="PANTHER" id="PTHR34227">
    <property type="entry name" value="CHAPERONE PROTEIN YCDY"/>
    <property type="match status" value="1"/>
</dbReference>
<gene>
    <name evidence="2" type="ORF">EV695_2372</name>
</gene>
<evidence type="ECO:0000313" key="3">
    <source>
        <dbReference type="Proteomes" id="UP000294887"/>
    </source>
</evidence>
<evidence type="ECO:0000256" key="1">
    <source>
        <dbReference type="ARBA" id="ARBA00023186"/>
    </source>
</evidence>
<dbReference type="SUPFAM" id="SSF89155">
    <property type="entry name" value="TorD-like"/>
    <property type="match status" value="1"/>
</dbReference>
<evidence type="ECO:0000313" key="2">
    <source>
        <dbReference type="EMBL" id="TCJ87856.1"/>
    </source>
</evidence>
<sequence>MSEGKMFQQTRSQQVDNNLQQIASSEVQTMTAQSDEGSIQAEQQYRASAYSILAALLRGVPAQEVLEHVSEFAKVNLENVEQDELLLSMSSLGLAAQSSDVSAVDDEYHVLFVGLGRGELVPYGSWYLTGFLMEQPLSILRDDLKALGYERDESIVEPEDHVAALCEMMALLITESAQSDQNKSIGKDDTQVIFFEKHIEPWMGRFFNDLSVADSAVFYRAVGRFGTALINFEKLYLNVV</sequence>
<dbReference type="InterPro" id="IPR036411">
    <property type="entry name" value="TorD-like_sf"/>
</dbReference>
<dbReference type="PANTHER" id="PTHR34227:SF1">
    <property type="entry name" value="DIMETHYL SULFOXIDE REDUCTASE CHAPERONE-RELATED"/>
    <property type="match status" value="1"/>
</dbReference>
<proteinExistence type="predicted"/>
<protein>
    <submittedName>
        <fullName evidence="2">TorA maturation chaperone TorD</fullName>
    </submittedName>
</protein>
<dbReference type="InterPro" id="IPR050289">
    <property type="entry name" value="TorD/DmsD_chaperones"/>
</dbReference>
<name>A0A4R1F0U8_9GAMM</name>
<keyword evidence="3" id="KW-1185">Reference proteome</keyword>
<dbReference type="Proteomes" id="UP000294887">
    <property type="component" value="Unassembled WGS sequence"/>
</dbReference>
<accession>A0A4R1F0U8</accession>
<dbReference type="EMBL" id="SMFQ01000003">
    <property type="protein sequence ID" value="TCJ87856.1"/>
    <property type="molecule type" value="Genomic_DNA"/>
</dbReference>
<dbReference type="Gene3D" id="1.10.3480.10">
    <property type="entry name" value="TorD-like"/>
    <property type="match status" value="1"/>
</dbReference>
<organism evidence="2 3">
    <name type="scientific">Cocleimonas flava</name>
    <dbReference type="NCBI Taxonomy" id="634765"/>
    <lineage>
        <taxon>Bacteria</taxon>
        <taxon>Pseudomonadati</taxon>
        <taxon>Pseudomonadota</taxon>
        <taxon>Gammaproteobacteria</taxon>
        <taxon>Thiotrichales</taxon>
        <taxon>Thiotrichaceae</taxon>
        <taxon>Cocleimonas</taxon>
    </lineage>
</organism>
<comment type="caution">
    <text evidence="2">The sequence shown here is derived from an EMBL/GenBank/DDBJ whole genome shotgun (WGS) entry which is preliminary data.</text>
</comment>